<reference evidence="9" key="1">
    <citation type="submission" date="2020-09" db="EMBL/GenBank/DDBJ databases">
        <title>Desulfogranum mesoprofundum gen. nov., sp. nov., a novel mesophilic, sulfate-reducing chemolithoautotroph isolated from a deep-sea hydrothermal vent chimney in the Suiyo Seamount.</title>
        <authorList>
            <person name="Hashimoto Y."/>
            <person name="Nakagawa S."/>
        </authorList>
    </citation>
    <scope>NUCLEOTIDE SEQUENCE</scope>
    <source>
        <strain evidence="9">KT2</strain>
    </source>
</reference>
<dbReference type="Proteomes" id="UP000826725">
    <property type="component" value="Chromosome"/>
</dbReference>
<protein>
    <recommendedName>
        <fullName evidence="2">histidine kinase</fullName>
        <ecNumber evidence="2">2.7.13.3</ecNumber>
    </recommendedName>
</protein>
<evidence type="ECO:0000256" key="7">
    <source>
        <dbReference type="ARBA" id="ARBA00023012"/>
    </source>
</evidence>
<dbReference type="EC" id="2.7.13.3" evidence="2"/>
<dbReference type="InterPro" id="IPR005467">
    <property type="entry name" value="His_kinase_dom"/>
</dbReference>
<dbReference type="AlphaFoldDB" id="A0A8D5FPI9"/>
<feature type="domain" description="Histidine kinase" evidence="8">
    <location>
        <begin position="56"/>
        <end position="308"/>
    </location>
</feature>
<gene>
    <name evidence="9" type="ORF">DGMP_35960</name>
</gene>
<dbReference type="SMART" id="SM00387">
    <property type="entry name" value="HATPase_c"/>
    <property type="match status" value="1"/>
</dbReference>
<dbReference type="InterPro" id="IPR003661">
    <property type="entry name" value="HisK_dim/P_dom"/>
</dbReference>
<evidence type="ECO:0000256" key="1">
    <source>
        <dbReference type="ARBA" id="ARBA00000085"/>
    </source>
</evidence>
<dbReference type="GO" id="GO:0000155">
    <property type="term" value="F:phosphorelay sensor kinase activity"/>
    <property type="evidence" value="ECO:0007669"/>
    <property type="project" value="InterPro"/>
</dbReference>
<dbReference type="CDD" id="cd00082">
    <property type="entry name" value="HisKA"/>
    <property type="match status" value="1"/>
</dbReference>
<dbReference type="InterPro" id="IPR003594">
    <property type="entry name" value="HATPase_dom"/>
</dbReference>
<evidence type="ECO:0000256" key="6">
    <source>
        <dbReference type="ARBA" id="ARBA00022840"/>
    </source>
</evidence>
<dbReference type="PROSITE" id="PS50109">
    <property type="entry name" value="HIS_KIN"/>
    <property type="match status" value="1"/>
</dbReference>
<evidence type="ECO:0000256" key="2">
    <source>
        <dbReference type="ARBA" id="ARBA00012438"/>
    </source>
</evidence>
<evidence type="ECO:0000313" key="10">
    <source>
        <dbReference type="Proteomes" id="UP000826725"/>
    </source>
</evidence>
<evidence type="ECO:0000313" key="9">
    <source>
        <dbReference type="EMBL" id="BCL62903.1"/>
    </source>
</evidence>
<keyword evidence="6" id="KW-0067">ATP-binding</keyword>
<dbReference type="PANTHER" id="PTHR43065:SF46">
    <property type="entry name" value="C4-DICARBOXYLATE TRANSPORT SENSOR PROTEIN DCTB"/>
    <property type="match status" value="1"/>
</dbReference>
<accession>A0A8D5FPI9</accession>
<keyword evidence="10" id="KW-1185">Reference proteome</keyword>
<name>A0A8D5FPI9_9BACT</name>
<evidence type="ECO:0000259" key="8">
    <source>
        <dbReference type="PROSITE" id="PS50109"/>
    </source>
</evidence>
<proteinExistence type="predicted"/>
<dbReference type="EMBL" id="AP024086">
    <property type="protein sequence ID" value="BCL62903.1"/>
    <property type="molecule type" value="Genomic_DNA"/>
</dbReference>
<organism evidence="9 10">
    <name type="scientific">Desulfomarina profundi</name>
    <dbReference type="NCBI Taxonomy" id="2772557"/>
    <lineage>
        <taxon>Bacteria</taxon>
        <taxon>Pseudomonadati</taxon>
        <taxon>Thermodesulfobacteriota</taxon>
        <taxon>Desulfobulbia</taxon>
        <taxon>Desulfobulbales</taxon>
        <taxon>Desulfobulbaceae</taxon>
        <taxon>Desulfomarina</taxon>
    </lineage>
</organism>
<keyword evidence="3" id="KW-0808">Transferase</keyword>
<evidence type="ECO:0000256" key="4">
    <source>
        <dbReference type="ARBA" id="ARBA00022741"/>
    </source>
</evidence>
<sequence>MEVFLQYVSSQNLGGRFVAIVRDITQRIEETRKKESLQSQLLHAQKLESVGQLAAGIAHEINTPTQFIGTNINFLDEVFDDLAVFVEQMQQLAGNSSKNVRETIDQALETMDWKYLAEEIPQAIRQSREGVKRVSSIVLAMKEFSHPGSREKEPKDLNKIIETTVTVARNEWKYVAEVEFDLDPDLPLLPLLSDEMGQVILNMIINAAHAIGEKLGETPEGGKGTITIATRKKDNHVELRIRDTGTGIPEEAQPRIFDPFYTTKMVGKGTGQGLAISHDVITEKHGGTIDFTTEFGRGTEFIIKLPVT</sequence>
<dbReference type="GO" id="GO:0005524">
    <property type="term" value="F:ATP binding"/>
    <property type="evidence" value="ECO:0007669"/>
    <property type="project" value="UniProtKB-KW"/>
</dbReference>
<keyword evidence="4" id="KW-0547">Nucleotide-binding</keyword>
<evidence type="ECO:0000256" key="3">
    <source>
        <dbReference type="ARBA" id="ARBA00022679"/>
    </source>
</evidence>
<evidence type="ECO:0000256" key="5">
    <source>
        <dbReference type="ARBA" id="ARBA00022777"/>
    </source>
</evidence>
<dbReference type="PANTHER" id="PTHR43065">
    <property type="entry name" value="SENSOR HISTIDINE KINASE"/>
    <property type="match status" value="1"/>
</dbReference>
<dbReference type="Pfam" id="PF02518">
    <property type="entry name" value="HATPase_c"/>
    <property type="match status" value="1"/>
</dbReference>
<keyword evidence="7" id="KW-0902">Two-component regulatory system</keyword>
<dbReference type="KEGG" id="dbk:DGMP_35960"/>
<comment type="catalytic activity">
    <reaction evidence="1">
        <text>ATP + protein L-histidine = ADP + protein N-phospho-L-histidine.</text>
        <dbReference type="EC" id="2.7.13.3"/>
    </reaction>
</comment>
<keyword evidence="5" id="KW-0418">Kinase</keyword>